<sequence length="417" mass="44365">MATQLLDRVPPLLHQVTFRRFWTAQTVSYLGDQVSTIALPLTAVLALNASAAEMGFLGALATLPNLLFALHVGGFVDRKGRLRRMMILCDLGRAAALVTVPIAYALDVLTLPQLWLVALVTGTLAMLFNVASNTLFASLVDRADYIQGTSLTRGSFSFSWVMGPSIGGLLVQILSAPLALVTDVLSFLGSASLLRSISPQETAPEKQTSSSHIRDGLRFVLRTPVLRAKFIGSGLLNLFYTVYFTLFLLFIARELRLTPGMIGVALGLGAVGALLGSFVTGWFSRRLGVGPTFLLGSVVFPGALALVPFATPDKWVAFGLVVLAEFFSGMGLMLCDITGSSIQQALTPDRFRSRVQGAYLGLINGVRTAGALIAGGLGTWLGLRPALWLAIIGGVLSCLPLVFAPVPGMRSLPDQAE</sequence>
<feature type="transmembrane region" description="Helical" evidence="7">
    <location>
        <begin position="316"/>
        <end position="337"/>
    </location>
</feature>
<dbReference type="AlphaFoldDB" id="A0A3R8QFJ3"/>
<evidence type="ECO:0000256" key="4">
    <source>
        <dbReference type="ARBA" id="ARBA00022692"/>
    </source>
</evidence>
<feature type="transmembrane region" description="Helical" evidence="7">
    <location>
        <begin position="358"/>
        <end position="380"/>
    </location>
</feature>
<gene>
    <name evidence="9" type="ORF">CQW44_20565</name>
</gene>
<dbReference type="Pfam" id="PF05977">
    <property type="entry name" value="MFS_3"/>
    <property type="match status" value="1"/>
</dbReference>
<dbReference type="PROSITE" id="PS50850">
    <property type="entry name" value="MFS"/>
    <property type="match status" value="1"/>
</dbReference>
<dbReference type="PANTHER" id="PTHR23513">
    <property type="entry name" value="INTEGRAL MEMBRANE EFFLUX PROTEIN-RELATED"/>
    <property type="match status" value="1"/>
</dbReference>
<feature type="transmembrane region" description="Helical" evidence="7">
    <location>
        <begin position="54"/>
        <end position="75"/>
    </location>
</feature>
<dbReference type="GO" id="GO:0022857">
    <property type="term" value="F:transmembrane transporter activity"/>
    <property type="evidence" value="ECO:0007669"/>
    <property type="project" value="InterPro"/>
</dbReference>
<dbReference type="SUPFAM" id="SSF103473">
    <property type="entry name" value="MFS general substrate transporter"/>
    <property type="match status" value="1"/>
</dbReference>
<feature type="transmembrane region" description="Helical" evidence="7">
    <location>
        <begin position="292"/>
        <end position="310"/>
    </location>
</feature>
<keyword evidence="2" id="KW-0813">Transport</keyword>
<evidence type="ECO:0000256" key="7">
    <source>
        <dbReference type="SAM" id="Phobius"/>
    </source>
</evidence>
<dbReference type="Proteomes" id="UP000276379">
    <property type="component" value="Unassembled WGS sequence"/>
</dbReference>
<keyword evidence="10" id="KW-1185">Reference proteome</keyword>
<evidence type="ECO:0000256" key="3">
    <source>
        <dbReference type="ARBA" id="ARBA00022475"/>
    </source>
</evidence>
<evidence type="ECO:0000256" key="2">
    <source>
        <dbReference type="ARBA" id="ARBA00022448"/>
    </source>
</evidence>
<feature type="transmembrane region" description="Helical" evidence="7">
    <location>
        <begin position="87"/>
        <end position="106"/>
    </location>
</feature>
<dbReference type="InterPro" id="IPR010290">
    <property type="entry name" value="TM_effector"/>
</dbReference>
<keyword evidence="4 7" id="KW-0812">Transmembrane</keyword>
<keyword evidence="3" id="KW-1003">Cell membrane</keyword>
<dbReference type="EMBL" id="PDES01000009">
    <property type="protein sequence ID" value="RRQ84486.1"/>
    <property type="molecule type" value="Genomic_DNA"/>
</dbReference>
<comment type="caution">
    <text evidence="9">The sequence shown here is derived from an EMBL/GenBank/DDBJ whole genome shotgun (WGS) entry which is preliminary data.</text>
</comment>
<evidence type="ECO:0000313" key="9">
    <source>
        <dbReference type="EMBL" id="RRQ84486.1"/>
    </source>
</evidence>
<feature type="transmembrane region" description="Helical" evidence="7">
    <location>
        <begin position="230"/>
        <end position="251"/>
    </location>
</feature>
<feature type="domain" description="Major facilitator superfamily (MFS) profile" evidence="8">
    <location>
        <begin position="225"/>
        <end position="417"/>
    </location>
</feature>
<feature type="transmembrane region" description="Helical" evidence="7">
    <location>
        <begin position="386"/>
        <end position="406"/>
    </location>
</feature>
<comment type="subcellular location">
    <subcellularLocation>
        <location evidence="1">Cell membrane</location>
        <topology evidence="1">Multi-pass membrane protein</topology>
    </subcellularLocation>
</comment>
<dbReference type="GO" id="GO:0005886">
    <property type="term" value="C:plasma membrane"/>
    <property type="evidence" value="ECO:0007669"/>
    <property type="project" value="UniProtKB-SubCell"/>
</dbReference>
<evidence type="ECO:0000256" key="1">
    <source>
        <dbReference type="ARBA" id="ARBA00004651"/>
    </source>
</evidence>
<evidence type="ECO:0000313" key="10">
    <source>
        <dbReference type="Proteomes" id="UP000276379"/>
    </source>
</evidence>
<name>A0A3R8QFJ3_9ACTN</name>
<feature type="transmembrane region" description="Helical" evidence="7">
    <location>
        <begin position="112"/>
        <end position="132"/>
    </location>
</feature>
<keyword evidence="6 7" id="KW-0472">Membrane</keyword>
<dbReference type="InterPro" id="IPR036259">
    <property type="entry name" value="MFS_trans_sf"/>
</dbReference>
<evidence type="ECO:0000259" key="8">
    <source>
        <dbReference type="PROSITE" id="PS50850"/>
    </source>
</evidence>
<dbReference type="PANTHER" id="PTHR23513:SF6">
    <property type="entry name" value="MAJOR FACILITATOR SUPERFAMILY ASSOCIATED DOMAIN-CONTAINING PROTEIN"/>
    <property type="match status" value="1"/>
</dbReference>
<feature type="transmembrane region" description="Helical" evidence="7">
    <location>
        <begin position="257"/>
        <end position="280"/>
    </location>
</feature>
<protein>
    <submittedName>
        <fullName evidence="9">MFS transporter</fullName>
    </submittedName>
</protein>
<accession>A0A3R8QFJ3</accession>
<dbReference type="CDD" id="cd06173">
    <property type="entry name" value="MFS_MefA_like"/>
    <property type="match status" value="1"/>
</dbReference>
<dbReference type="InterPro" id="IPR020846">
    <property type="entry name" value="MFS_dom"/>
</dbReference>
<reference evidence="9 10" key="1">
    <citation type="submission" date="2017-10" db="EMBL/GenBank/DDBJ databases">
        <title>Draft genome of actinobacteria isolated from guarana (Paullinia cupana (Mart.) Ducke.</title>
        <authorList>
            <person name="Siqueira K.A."/>
            <person name="Liotti R.G."/>
            <person name="Mendes T.A."/>
            <person name="Soares M.A."/>
        </authorList>
    </citation>
    <scope>NUCLEOTIDE SEQUENCE [LARGE SCALE GENOMIC DNA]</scope>
    <source>
        <strain evidence="9 10">199</strain>
    </source>
</reference>
<evidence type="ECO:0000256" key="5">
    <source>
        <dbReference type="ARBA" id="ARBA00022989"/>
    </source>
</evidence>
<organism evidence="9 10">
    <name type="scientific">Streptomyces griseofuscus</name>
    <dbReference type="NCBI Taxonomy" id="146922"/>
    <lineage>
        <taxon>Bacteria</taxon>
        <taxon>Bacillati</taxon>
        <taxon>Actinomycetota</taxon>
        <taxon>Actinomycetes</taxon>
        <taxon>Kitasatosporales</taxon>
        <taxon>Streptomycetaceae</taxon>
        <taxon>Streptomyces</taxon>
    </lineage>
</organism>
<evidence type="ECO:0000256" key="6">
    <source>
        <dbReference type="ARBA" id="ARBA00023136"/>
    </source>
</evidence>
<keyword evidence="5 7" id="KW-1133">Transmembrane helix</keyword>
<proteinExistence type="predicted"/>
<dbReference type="Gene3D" id="1.20.1250.20">
    <property type="entry name" value="MFS general substrate transporter like domains"/>
    <property type="match status" value="1"/>
</dbReference>